<evidence type="ECO:0000313" key="2">
    <source>
        <dbReference type="EMBL" id="CAI8022057.1"/>
    </source>
</evidence>
<keyword evidence="3" id="KW-1185">Reference proteome</keyword>
<comment type="caution">
    <text evidence="2">The sequence shown here is derived from an EMBL/GenBank/DDBJ whole genome shotgun (WGS) entry which is preliminary data.</text>
</comment>
<name>A0AA35S3U1_GEOBA</name>
<keyword evidence="1" id="KW-0175">Coiled coil</keyword>
<reference evidence="2" key="1">
    <citation type="submission" date="2023-03" db="EMBL/GenBank/DDBJ databases">
        <authorList>
            <person name="Steffen K."/>
            <person name="Cardenas P."/>
        </authorList>
    </citation>
    <scope>NUCLEOTIDE SEQUENCE</scope>
</reference>
<accession>A0AA35S3U1</accession>
<dbReference type="AlphaFoldDB" id="A0AA35S3U1"/>
<organism evidence="2 3">
    <name type="scientific">Geodia barretti</name>
    <name type="common">Barrett's horny sponge</name>
    <dbReference type="NCBI Taxonomy" id="519541"/>
    <lineage>
        <taxon>Eukaryota</taxon>
        <taxon>Metazoa</taxon>
        <taxon>Porifera</taxon>
        <taxon>Demospongiae</taxon>
        <taxon>Heteroscleromorpha</taxon>
        <taxon>Tetractinellida</taxon>
        <taxon>Astrophorina</taxon>
        <taxon>Geodiidae</taxon>
        <taxon>Geodia</taxon>
    </lineage>
</organism>
<dbReference type="Proteomes" id="UP001174909">
    <property type="component" value="Unassembled WGS sequence"/>
</dbReference>
<protein>
    <submittedName>
        <fullName evidence="2">Uncharacterized protein</fullName>
    </submittedName>
</protein>
<dbReference type="EMBL" id="CASHTH010001932">
    <property type="protein sequence ID" value="CAI8022057.1"/>
    <property type="molecule type" value="Genomic_DNA"/>
</dbReference>
<sequence length="237" mass="25881">MDCQKSADEADRHIQQLTNKIRQVKGKFDSAINSLERAKRKVDDAKEVFDVAIGKMEGARRKLDGICRIKSCGSGWNSCCFRVKNPACLAANAACWLLKKPLDLILQAAIVVIDKSRHVVDIAKVALTLVQGVLHTAKLALDVAIGVLEGIKITYKVGVKAISALVDFALTKLLNIREMHFRVALGTAKGGEFDCGVSGVLLGVNFNLRVRFNILDIWSIIKFFAEKAVSGLSKFIG</sequence>
<proteinExistence type="predicted"/>
<gene>
    <name evidence="2" type="ORF">GBAR_LOCUS12979</name>
</gene>
<evidence type="ECO:0000313" key="3">
    <source>
        <dbReference type="Proteomes" id="UP001174909"/>
    </source>
</evidence>
<feature type="coiled-coil region" evidence="1">
    <location>
        <begin position="7"/>
        <end position="48"/>
    </location>
</feature>
<evidence type="ECO:0000256" key="1">
    <source>
        <dbReference type="SAM" id="Coils"/>
    </source>
</evidence>